<name>A0ABQ1EE76_9CLOT</name>
<dbReference type="Gene3D" id="3.90.79.10">
    <property type="entry name" value="Nucleoside Triphosphate Pyrophosphohydrolase"/>
    <property type="match status" value="1"/>
</dbReference>
<dbReference type="PANTHER" id="PTHR43736:SF1">
    <property type="entry name" value="DIHYDRONEOPTERIN TRIPHOSPHATE DIPHOSPHATASE"/>
    <property type="match status" value="1"/>
</dbReference>
<dbReference type="RefSeq" id="WP_206871205.1">
    <property type="nucleotide sequence ID" value="NZ_BMBA01000004.1"/>
</dbReference>
<dbReference type="SUPFAM" id="SSF55811">
    <property type="entry name" value="Nudix"/>
    <property type="match status" value="1"/>
</dbReference>
<dbReference type="Pfam" id="PF00293">
    <property type="entry name" value="NUDIX"/>
    <property type="match status" value="1"/>
</dbReference>
<comment type="similarity">
    <text evidence="1 3">Belongs to the Nudix hydrolase family.</text>
</comment>
<feature type="domain" description="Nudix hydrolase" evidence="4">
    <location>
        <begin position="14"/>
        <end position="139"/>
    </location>
</feature>
<organism evidence="5 6">
    <name type="scientific">Clostridium zeae</name>
    <dbReference type="NCBI Taxonomy" id="2759022"/>
    <lineage>
        <taxon>Bacteria</taxon>
        <taxon>Bacillati</taxon>
        <taxon>Bacillota</taxon>
        <taxon>Clostridia</taxon>
        <taxon>Eubacteriales</taxon>
        <taxon>Clostridiaceae</taxon>
        <taxon>Clostridium</taxon>
    </lineage>
</organism>
<gene>
    <name evidence="5" type="ORF">CSC2_34800</name>
</gene>
<evidence type="ECO:0000256" key="1">
    <source>
        <dbReference type="ARBA" id="ARBA00005582"/>
    </source>
</evidence>
<keyword evidence="6" id="KW-1185">Reference proteome</keyword>
<dbReference type="InterPro" id="IPR014078">
    <property type="entry name" value="Nudix_YtkD"/>
</dbReference>
<dbReference type="InterPro" id="IPR020084">
    <property type="entry name" value="NUDIX_hydrolase_CS"/>
</dbReference>
<dbReference type="PANTHER" id="PTHR43736">
    <property type="entry name" value="ADP-RIBOSE PYROPHOSPHATASE"/>
    <property type="match status" value="1"/>
</dbReference>
<dbReference type="Proteomes" id="UP000663802">
    <property type="component" value="Unassembled WGS sequence"/>
</dbReference>
<proteinExistence type="inferred from homology"/>
<sequence>MLKVNFYKLGLIKDSELRFAVIVAKHNGKWVFVRHKERETWEIPGGHREINENIEDAASRELKEETGAIDFNMIPVCIYSVERDKIESFGQLFYSEISNIGELPNSEIGEIKLIDSIPNDLTYPLIQPYLLKKVQEYYVYSK</sequence>
<dbReference type="PROSITE" id="PS51462">
    <property type="entry name" value="NUDIX"/>
    <property type="match status" value="1"/>
</dbReference>
<evidence type="ECO:0000259" key="4">
    <source>
        <dbReference type="PROSITE" id="PS51462"/>
    </source>
</evidence>
<evidence type="ECO:0000256" key="3">
    <source>
        <dbReference type="RuleBase" id="RU003476"/>
    </source>
</evidence>
<dbReference type="CDD" id="cd04665">
    <property type="entry name" value="NUDIX_RppH"/>
    <property type="match status" value="1"/>
</dbReference>
<dbReference type="PRINTS" id="PR00502">
    <property type="entry name" value="NUDIXFAMILY"/>
</dbReference>
<comment type="caution">
    <text evidence="5">The sequence shown here is derived from an EMBL/GenBank/DDBJ whole genome shotgun (WGS) entry which is preliminary data.</text>
</comment>
<dbReference type="PROSITE" id="PS00893">
    <property type="entry name" value="NUDIX_BOX"/>
    <property type="match status" value="1"/>
</dbReference>
<protein>
    <submittedName>
        <fullName evidence="5">DNA mismatch repair protein MutT</fullName>
    </submittedName>
</protein>
<dbReference type="InterPro" id="IPR020476">
    <property type="entry name" value="Nudix_hydrolase"/>
</dbReference>
<evidence type="ECO:0000313" key="5">
    <source>
        <dbReference type="EMBL" id="GFZ32954.1"/>
    </source>
</evidence>
<reference evidence="5 6" key="1">
    <citation type="journal article" date="2021" name="Int. J. Syst. Evol. Microbiol.">
        <title>Clostridium zeae sp. nov., isolated from corn silage.</title>
        <authorList>
            <person name="Kobayashi H."/>
            <person name="Tanizawa Y."/>
            <person name="Yagura M."/>
            <person name="Sakamoto M."/>
            <person name="Ohkuma M."/>
            <person name="Tohno M."/>
        </authorList>
    </citation>
    <scope>NUCLEOTIDE SEQUENCE [LARGE SCALE GENOMIC DNA]</scope>
    <source>
        <strain evidence="5 6">CSC2</strain>
    </source>
</reference>
<dbReference type="InterPro" id="IPR015797">
    <property type="entry name" value="NUDIX_hydrolase-like_dom_sf"/>
</dbReference>
<evidence type="ECO:0000256" key="2">
    <source>
        <dbReference type="ARBA" id="ARBA00022801"/>
    </source>
</evidence>
<dbReference type="EMBL" id="BMBA01000004">
    <property type="protein sequence ID" value="GFZ32954.1"/>
    <property type="molecule type" value="Genomic_DNA"/>
</dbReference>
<dbReference type="InterPro" id="IPR000086">
    <property type="entry name" value="NUDIX_hydrolase_dom"/>
</dbReference>
<keyword evidence="2 3" id="KW-0378">Hydrolase</keyword>
<evidence type="ECO:0000313" key="6">
    <source>
        <dbReference type="Proteomes" id="UP000663802"/>
    </source>
</evidence>
<accession>A0ABQ1EE76</accession>